<keyword evidence="1" id="KW-1133">Transmembrane helix</keyword>
<dbReference type="EMBL" id="UINC01085698">
    <property type="protein sequence ID" value="SVC33493.1"/>
    <property type="molecule type" value="Genomic_DNA"/>
</dbReference>
<name>A0A382LBR3_9ZZZZ</name>
<organism evidence="2">
    <name type="scientific">marine metagenome</name>
    <dbReference type="NCBI Taxonomy" id="408172"/>
    <lineage>
        <taxon>unclassified sequences</taxon>
        <taxon>metagenomes</taxon>
        <taxon>ecological metagenomes</taxon>
    </lineage>
</organism>
<keyword evidence="1" id="KW-0812">Transmembrane</keyword>
<proteinExistence type="predicted"/>
<feature type="non-terminal residue" evidence="2">
    <location>
        <position position="41"/>
    </location>
</feature>
<sequence length="41" mass="4655">MVDSNSKPNRDTHPRAGLWRRIAALLYDGFLIAAIWVLLGF</sequence>
<protein>
    <recommendedName>
        <fullName evidence="3">RDD domain-containing protein</fullName>
    </recommendedName>
</protein>
<reference evidence="2" key="1">
    <citation type="submission" date="2018-05" db="EMBL/GenBank/DDBJ databases">
        <authorList>
            <person name="Lanie J.A."/>
            <person name="Ng W.-L."/>
            <person name="Kazmierczak K.M."/>
            <person name="Andrzejewski T.M."/>
            <person name="Davidsen T.M."/>
            <person name="Wayne K.J."/>
            <person name="Tettelin H."/>
            <person name="Glass J.I."/>
            <person name="Rusch D."/>
            <person name="Podicherti R."/>
            <person name="Tsui H.-C.T."/>
            <person name="Winkler M.E."/>
        </authorList>
    </citation>
    <scope>NUCLEOTIDE SEQUENCE</scope>
</reference>
<gene>
    <name evidence="2" type="ORF">METZ01_LOCUS286347</name>
</gene>
<keyword evidence="1" id="KW-0472">Membrane</keyword>
<accession>A0A382LBR3</accession>
<feature type="transmembrane region" description="Helical" evidence="1">
    <location>
        <begin position="21"/>
        <end position="39"/>
    </location>
</feature>
<evidence type="ECO:0008006" key="3">
    <source>
        <dbReference type="Google" id="ProtNLM"/>
    </source>
</evidence>
<dbReference type="AlphaFoldDB" id="A0A382LBR3"/>
<evidence type="ECO:0000313" key="2">
    <source>
        <dbReference type="EMBL" id="SVC33493.1"/>
    </source>
</evidence>
<evidence type="ECO:0000256" key="1">
    <source>
        <dbReference type="SAM" id="Phobius"/>
    </source>
</evidence>